<dbReference type="SUPFAM" id="SSF142921">
    <property type="entry name" value="WGR domain-like"/>
    <property type="match status" value="1"/>
</dbReference>
<proteinExistence type="predicted"/>
<accession>A0A7W7YS01</accession>
<keyword evidence="2" id="KW-0238">DNA-binding</keyword>
<dbReference type="AlphaFoldDB" id="A0A7W7YS01"/>
<dbReference type="Proteomes" id="UP000535406">
    <property type="component" value="Unassembled WGS sequence"/>
</dbReference>
<dbReference type="InterPro" id="IPR008893">
    <property type="entry name" value="WGR_domain"/>
</dbReference>
<dbReference type="CDD" id="cd07996">
    <property type="entry name" value="WGR_MMR_like"/>
    <property type="match status" value="1"/>
</dbReference>
<evidence type="ECO:0000313" key="2">
    <source>
        <dbReference type="EMBL" id="MBB5041174.1"/>
    </source>
</evidence>
<evidence type="ECO:0000259" key="1">
    <source>
        <dbReference type="PROSITE" id="PS51977"/>
    </source>
</evidence>
<dbReference type="GO" id="GO:0003677">
    <property type="term" value="F:DNA binding"/>
    <property type="evidence" value="ECO:0007669"/>
    <property type="project" value="UniProtKB-KW"/>
</dbReference>
<reference evidence="2 3" key="1">
    <citation type="submission" date="2020-08" db="EMBL/GenBank/DDBJ databases">
        <title>Genomic Encyclopedia of Type Strains, Phase IV (KMG-IV): sequencing the most valuable type-strain genomes for metagenomic binning, comparative biology and taxonomic classification.</title>
        <authorList>
            <person name="Goeker M."/>
        </authorList>
    </citation>
    <scope>NUCLEOTIDE SEQUENCE [LARGE SCALE GENOMIC DNA]</scope>
    <source>
        <strain evidence="2 3">DSM 21319</strain>
    </source>
</reference>
<dbReference type="EMBL" id="JACHIK010000002">
    <property type="protein sequence ID" value="MBB5041174.1"/>
    <property type="molecule type" value="Genomic_DNA"/>
</dbReference>
<sequence length="62" mass="7151">MARFYMLSLEPTLFGEIAVLRHWGRIGMGGRQKLSLHPTLAEAENVLARQIARRRRRGYVEA</sequence>
<feature type="domain" description="WGR" evidence="1">
    <location>
        <begin position="1"/>
        <end position="62"/>
    </location>
</feature>
<dbReference type="InterPro" id="IPR036930">
    <property type="entry name" value="WGR_dom_sf"/>
</dbReference>
<gene>
    <name evidence="2" type="ORF">HNQ66_000557</name>
</gene>
<dbReference type="PROSITE" id="PS51977">
    <property type="entry name" value="WGR"/>
    <property type="match status" value="1"/>
</dbReference>
<comment type="caution">
    <text evidence="2">The sequence shown here is derived from an EMBL/GenBank/DDBJ whole genome shotgun (WGS) entry which is preliminary data.</text>
</comment>
<organism evidence="2 3">
    <name type="scientific">Shinella fusca</name>
    <dbReference type="NCBI Taxonomy" id="544480"/>
    <lineage>
        <taxon>Bacteria</taxon>
        <taxon>Pseudomonadati</taxon>
        <taxon>Pseudomonadota</taxon>
        <taxon>Alphaproteobacteria</taxon>
        <taxon>Hyphomicrobiales</taxon>
        <taxon>Rhizobiaceae</taxon>
        <taxon>Shinella</taxon>
    </lineage>
</organism>
<name>A0A7W7YS01_9HYPH</name>
<dbReference type="Pfam" id="PF05406">
    <property type="entry name" value="WGR"/>
    <property type="match status" value="1"/>
</dbReference>
<evidence type="ECO:0000313" key="3">
    <source>
        <dbReference type="Proteomes" id="UP000535406"/>
    </source>
</evidence>
<dbReference type="InterPro" id="IPR049809">
    <property type="entry name" value="YehF/YfeS-like_WGR"/>
</dbReference>
<protein>
    <submittedName>
        <fullName evidence="2">Putative DNA-binding WGR domain protein</fullName>
    </submittedName>
</protein>
<keyword evidence="3" id="KW-1185">Reference proteome</keyword>
<dbReference type="Gene3D" id="2.20.140.10">
    <property type="entry name" value="WGR domain"/>
    <property type="match status" value="1"/>
</dbReference>